<name>A0A940P481_9ENTE</name>
<evidence type="ECO:0000259" key="1">
    <source>
        <dbReference type="Pfam" id="PF22768"/>
    </source>
</evidence>
<dbReference type="Pfam" id="PF22768">
    <property type="entry name" value="SPP1_Dit"/>
    <property type="match status" value="1"/>
</dbReference>
<dbReference type="Gene3D" id="2.40.30.200">
    <property type="match status" value="1"/>
</dbReference>
<proteinExistence type="predicted"/>
<reference evidence="2" key="1">
    <citation type="submission" date="2020-12" db="EMBL/GenBank/DDBJ databases">
        <title>Vagococcus allomyrinae sp. nov. and Enterococcus lavae sp. nov., isolated from the larvae of Allomyrina dichotoma.</title>
        <authorList>
            <person name="Lee S.D."/>
        </authorList>
    </citation>
    <scope>NUCLEOTIDE SEQUENCE</scope>
    <source>
        <strain evidence="2">BWB3-3</strain>
    </source>
</reference>
<feature type="domain" description="Siphovirus-type tail component C-terminal" evidence="1">
    <location>
        <begin position="163"/>
        <end position="251"/>
    </location>
</feature>
<dbReference type="Gene3D" id="2.60.120.860">
    <property type="match status" value="1"/>
</dbReference>
<evidence type="ECO:0000313" key="2">
    <source>
        <dbReference type="EMBL" id="MBP1041254.1"/>
    </source>
</evidence>
<dbReference type="EMBL" id="JAEEGA010000005">
    <property type="protein sequence ID" value="MBP1041254.1"/>
    <property type="molecule type" value="Genomic_DNA"/>
</dbReference>
<dbReference type="NCBIfam" id="TIGR01633">
    <property type="entry name" value="phi3626_gp14_N"/>
    <property type="match status" value="1"/>
</dbReference>
<evidence type="ECO:0000313" key="3">
    <source>
        <dbReference type="Proteomes" id="UP000674938"/>
    </source>
</evidence>
<accession>A0A940P481</accession>
<sequence length="254" mass="29431">MYHFQDTTVTQPNQDSLPTSAMNYDGLFFEEAIDGYRTLSVSGREMLSLEIEADSRKTGTVIYKQTLPQRRLTVHYQLRHENAEELLVNYRRLMAYLYRERDVIVYFNDERDVHYLGRYSASEEITGDSYTIVSSFDIYCQDPRKYTKEFTSTGFIGGTFSYRTKPDTISVTTRKKGNLLISNGSQKISMSQMVFNEGDRVEVDFKEGKILVNGQNRTYYLDLNSSFEDFYLAQGQTITSNNGELKVTYREVSL</sequence>
<gene>
    <name evidence="2" type="ORF">I6N95_09570</name>
</gene>
<dbReference type="RefSeq" id="WP_209527024.1">
    <property type="nucleotide sequence ID" value="NZ_JAEEGA010000005.1"/>
</dbReference>
<dbReference type="AlphaFoldDB" id="A0A940P481"/>
<dbReference type="InterPro" id="IPR054738">
    <property type="entry name" value="Siphovirus-type_tail_C"/>
</dbReference>
<dbReference type="Proteomes" id="UP000674938">
    <property type="component" value="Unassembled WGS sequence"/>
</dbReference>
<comment type="caution">
    <text evidence="2">The sequence shown here is derived from an EMBL/GenBank/DDBJ whole genome shotgun (WGS) entry which is preliminary data.</text>
</comment>
<protein>
    <submittedName>
        <fullName evidence="2">Phage tail family protein</fullName>
    </submittedName>
</protein>
<keyword evidence="3" id="KW-1185">Reference proteome</keyword>
<organism evidence="2 3">
    <name type="scientific">Vagococcus allomyrinae</name>
    <dbReference type="NCBI Taxonomy" id="2794353"/>
    <lineage>
        <taxon>Bacteria</taxon>
        <taxon>Bacillati</taxon>
        <taxon>Bacillota</taxon>
        <taxon>Bacilli</taxon>
        <taxon>Lactobacillales</taxon>
        <taxon>Enterococcaceae</taxon>
        <taxon>Vagococcus</taxon>
    </lineage>
</organism>
<dbReference type="InterPro" id="IPR006520">
    <property type="entry name" value="Dit_BPSPP_N"/>
</dbReference>